<dbReference type="InterPro" id="IPR015943">
    <property type="entry name" value="WD40/YVTN_repeat-like_dom_sf"/>
</dbReference>
<evidence type="ECO:0000256" key="1">
    <source>
        <dbReference type="SAM" id="MobiDB-lite"/>
    </source>
</evidence>
<dbReference type="InterPro" id="IPR011047">
    <property type="entry name" value="Quinoprotein_ADH-like_sf"/>
</dbReference>
<reference evidence="3 4" key="1">
    <citation type="submission" date="2019-02" db="EMBL/GenBank/DDBJ databases">
        <title>Deep-cultivation of Planctomycetes and their phenomic and genomic characterization uncovers novel biology.</title>
        <authorList>
            <person name="Wiegand S."/>
            <person name="Jogler M."/>
            <person name="Boedeker C."/>
            <person name="Pinto D."/>
            <person name="Vollmers J."/>
            <person name="Rivas-Marin E."/>
            <person name="Kohn T."/>
            <person name="Peeters S.H."/>
            <person name="Heuer A."/>
            <person name="Rast P."/>
            <person name="Oberbeckmann S."/>
            <person name="Bunk B."/>
            <person name="Jeske O."/>
            <person name="Meyerdierks A."/>
            <person name="Storesund J.E."/>
            <person name="Kallscheuer N."/>
            <person name="Luecker S."/>
            <person name="Lage O.M."/>
            <person name="Pohl T."/>
            <person name="Merkel B.J."/>
            <person name="Hornburger P."/>
            <person name="Mueller R.-W."/>
            <person name="Bruemmer F."/>
            <person name="Labrenz M."/>
            <person name="Spormann A.M."/>
            <person name="Op den Camp H."/>
            <person name="Overmann J."/>
            <person name="Amann R."/>
            <person name="Jetten M.S.M."/>
            <person name="Mascher T."/>
            <person name="Medema M.H."/>
            <person name="Devos D.P."/>
            <person name="Kaster A.-K."/>
            <person name="Ovreas L."/>
            <person name="Rohde M."/>
            <person name="Galperin M.Y."/>
            <person name="Jogler C."/>
        </authorList>
    </citation>
    <scope>NUCLEOTIDE SEQUENCE [LARGE SCALE GENOMIC DNA]</scope>
    <source>
        <strain evidence="3 4">Poly30</strain>
    </source>
</reference>
<evidence type="ECO:0000313" key="3">
    <source>
        <dbReference type="EMBL" id="QDV08577.1"/>
    </source>
</evidence>
<name>A0A518EWY2_9BACT</name>
<dbReference type="SUPFAM" id="SSF50998">
    <property type="entry name" value="Quinoprotein alcohol dehydrogenase-like"/>
    <property type="match status" value="1"/>
</dbReference>
<dbReference type="OrthoDB" id="242013at2"/>
<accession>A0A518EWY2</accession>
<feature type="compositionally biased region" description="Polar residues" evidence="1">
    <location>
        <begin position="256"/>
        <end position="268"/>
    </location>
</feature>
<dbReference type="RefSeq" id="WP_145201496.1">
    <property type="nucleotide sequence ID" value="NZ_CP036434.1"/>
</dbReference>
<evidence type="ECO:0000256" key="2">
    <source>
        <dbReference type="SAM" id="SignalP"/>
    </source>
</evidence>
<sequence precursor="true">MQAPTAPSLAPPRLPVTLLFAALTATNGLAAPIATARADEEGAIQNSAPLPAQRSAEEALAAGDANWARATDAADRNRSGPRNAAFDAWREALTTSSAGDGVRLAPAADAFRFPDPDDTHSRRAEGVAEAVKRRLFSLSTEDRSAWRDRFDSLARAAWERALASRDSRLGDLSETSASLQRVERDFPFTPSAARAALALFDLSLEAGRPSAAGAWLARASQHAPDGEREWRRALESRRSALDLALARRTGQDHTRATQAVSPTLSDQESAAPGNFAPRDTDDQASSGLPDDPLLHEVTIQRITGLTRRSDEPFGLGLTSGIAFFEDGTAVIQGAHGLLSLSPTEDGKGLVLGLLGPTRTLYEELFGIHQPVARAAPSAGGWPSLPATDGQRVALVMGRGEPGRSFRDIETPAVGNALGMCLQGPKSRPLQPLWVVRDGIVAYDPSGDRRSRRDDDRMRFGTLTDTFSRDGGRLNSWDLGTGWEFQPGPVMADGTLFVLARGLGSSGGENAEDHTDEVRLLAMDARTAAVRWSVSVTKERGLLDGTARGEGGYYASTTMPLMIERTTGTLLVGTNSGLLAAYSVADGRLLWAFRNQRRRVSEGGWPGSRPPLVVEAPEDSGAPGRVAWFTPFDSGFCYALPAGPAPLDGSLLREAPRRRDDALDLAAVLPLPPTRQNPLGAHPSLEERSTLVLLGRHGRHSALLVDHPGGLRQPAAYLAPDDRFAGTAALDASGTRLWLAGTTEVSGFAAARDFSLFSAAPLASQGAGTGGNTVRRGELLYILGRDTVWVFRLPGR</sequence>
<feature type="chain" id="PRO_5021966335" description="Outer membrane biogenesis protein BamB" evidence="2">
    <location>
        <begin position="31"/>
        <end position="795"/>
    </location>
</feature>
<dbReference type="Proteomes" id="UP000320390">
    <property type="component" value="Chromosome"/>
</dbReference>
<proteinExistence type="predicted"/>
<dbReference type="AlphaFoldDB" id="A0A518EWY2"/>
<evidence type="ECO:0008006" key="5">
    <source>
        <dbReference type="Google" id="ProtNLM"/>
    </source>
</evidence>
<feature type="region of interest" description="Disordered" evidence="1">
    <location>
        <begin position="246"/>
        <end position="292"/>
    </location>
</feature>
<feature type="signal peptide" evidence="2">
    <location>
        <begin position="1"/>
        <end position="30"/>
    </location>
</feature>
<evidence type="ECO:0000313" key="4">
    <source>
        <dbReference type="Proteomes" id="UP000320390"/>
    </source>
</evidence>
<organism evidence="3 4">
    <name type="scientific">Saltatorellus ferox</name>
    <dbReference type="NCBI Taxonomy" id="2528018"/>
    <lineage>
        <taxon>Bacteria</taxon>
        <taxon>Pseudomonadati</taxon>
        <taxon>Planctomycetota</taxon>
        <taxon>Planctomycetia</taxon>
        <taxon>Planctomycetia incertae sedis</taxon>
        <taxon>Saltatorellus</taxon>
    </lineage>
</organism>
<dbReference type="Gene3D" id="2.130.10.10">
    <property type="entry name" value="YVTN repeat-like/Quinoprotein amine dehydrogenase"/>
    <property type="match status" value="1"/>
</dbReference>
<keyword evidence="2" id="KW-0732">Signal</keyword>
<gene>
    <name evidence="3" type="ORF">Poly30_41300</name>
</gene>
<protein>
    <recommendedName>
        <fullName evidence="5">Outer membrane biogenesis protein BamB</fullName>
    </recommendedName>
</protein>
<keyword evidence="4" id="KW-1185">Reference proteome</keyword>
<dbReference type="EMBL" id="CP036434">
    <property type="protein sequence ID" value="QDV08577.1"/>
    <property type="molecule type" value="Genomic_DNA"/>
</dbReference>